<dbReference type="GO" id="GO:0005654">
    <property type="term" value="C:nucleoplasm"/>
    <property type="evidence" value="ECO:0007669"/>
    <property type="project" value="Ensembl"/>
</dbReference>
<evidence type="ECO:0000256" key="3">
    <source>
        <dbReference type="ARBA" id="ARBA00008329"/>
    </source>
</evidence>
<feature type="region of interest" description="Disordered" evidence="7">
    <location>
        <begin position="68"/>
        <end position="173"/>
    </location>
</feature>
<evidence type="ECO:0000256" key="7">
    <source>
        <dbReference type="SAM" id="MobiDB-lite"/>
    </source>
</evidence>
<reference evidence="8 9" key="1">
    <citation type="journal article" date="2020" name="Nat. Commun.">
        <title>Donkey genomes provide new insights into domestication and selection for coat color.</title>
        <authorList>
            <person name="Wang"/>
            <person name="C."/>
            <person name="Li"/>
            <person name="H."/>
            <person name="Guo"/>
            <person name="Y."/>
            <person name="Huang"/>
            <person name="J."/>
            <person name="Sun"/>
            <person name="Y."/>
            <person name="Min"/>
            <person name="J."/>
            <person name="Wang"/>
            <person name="J."/>
            <person name="Fang"/>
            <person name="X."/>
            <person name="Zhao"/>
            <person name="Z."/>
            <person name="Wang"/>
            <person name="S."/>
            <person name="Zhang"/>
            <person name="Y."/>
            <person name="Liu"/>
            <person name="Q."/>
            <person name="Jiang"/>
            <person name="Q."/>
            <person name="Wang"/>
            <person name="X."/>
            <person name="Guo"/>
            <person name="Y."/>
            <person name="Yang"/>
            <person name="C."/>
            <person name="Wang"/>
            <person name="Y."/>
            <person name="Tian"/>
            <person name="F."/>
            <person name="Zhuang"/>
            <person name="G."/>
            <person name="Fan"/>
            <person name="Y."/>
            <person name="Gao"/>
            <person name="Q."/>
            <person name="Li"/>
            <person name="Y."/>
            <person name="Ju"/>
            <person name="Z."/>
            <person name="Li"/>
            <person name="J."/>
            <person name="Li"/>
            <person name="R."/>
            <person name="Hou"/>
            <person name="M."/>
            <person name="Yang"/>
            <person name="G."/>
            <person name="Liu"/>
            <person name="G."/>
            <person name="Liu"/>
            <person name="W."/>
            <person name="Guo"/>
            <person name="J."/>
            <person name="Pan"/>
            <person name="S."/>
            <person name="Fan"/>
            <person name="G."/>
            <person name="Zhang"/>
            <person name="W."/>
            <person name="Zhang"/>
            <person name="R."/>
            <person name="Yu"/>
            <person name="J."/>
            <person name="Zhang"/>
            <person name="X."/>
            <person name="Yin"/>
            <person name="Q."/>
            <person name="Ji"/>
            <person name="C."/>
            <person name="Jin"/>
            <person name="Y."/>
            <person name="Yue"/>
            <person name="G."/>
            <person name="Liu"/>
            <person name="M."/>
            <person name="Xu"/>
            <person name="J."/>
            <person name="Liu"/>
            <person name="S."/>
            <person name="Jordana"/>
            <person name="J."/>
            <person name="Noce"/>
            <person name="A."/>
            <person name="Amills"/>
            <person name="M."/>
            <person name="Wu"/>
            <person name="D.D."/>
            <person name="Li"/>
            <person name="S."/>
            <person name="Zhou"/>
            <person name="X. and Zhong"/>
            <person name="J."/>
        </authorList>
    </citation>
    <scope>NUCLEOTIDE SEQUENCE [LARGE SCALE GENOMIC DNA]</scope>
</reference>
<dbReference type="AlphaFoldDB" id="A0A9L0JY14"/>
<dbReference type="GeneTree" id="ENSGT00940000162422"/>
<feature type="compositionally biased region" description="Polar residues" evidence="7">
    <location>
        <begin position="101"/>
        <end position="110"/>
    </location>
</feature>
<evidence type="ECO:0000256" key="1">
    <source>
        <dbReference type="ARBA" id="ARBA00004123"/>
    </source>
</evidence>
<dbReference type="PANTHER" id="PTHR34930:SF4">
    <property type="entry name" value="JUPITER MICROTUBULE ASSOCIATED HOMOLOG 1"/>
    <property type="match status" value="1"/>
</dbReference>
<evidence type="ECO:0000256" key="4">
    <source>
        <dbReference type="ARBA" id="ARBA00022490"/>
    </source>
</evidence>
<evidence type="ECO:0000313" key="8">
    <source>
        <dbReference type="Ensembl" id="ENSEASP00005058176.1"/>
    </source>
</evidence>
<comment type="similarity">
    <text evidence="3">Belongs to the JUPITER family.</text>
</comment>
<evidence type="ECO:0000256" key="6">
    <source>
        <dbReference type="ARBA" id="ARBA00023242"/>
    </source>
</evidence>
<keyword evidence="5" id="KW-0597">Phosphoprotein</keyword>
<name>A0A9L0JY14_EQUAS</name>
<feature type="compositionally biased region" description="Basic and acidic residues" evidence="7">
    <location>
        <begin position="115"/>
        <end position="127"/>
    </location>
</feature>
<proteinExistence type="inferred from homology"/>
<accession>A0A9L0JY14</accession>
<dbReference type="GO" id="GO:0005829">
    <property type="term" value="C:cytosol"/>
    <property type="evidence" value="ECO:0007669"/>
    <property type="project" value="Ensembl"/>
</dbReference>
<keyword evidence="6" id="KW-0539">Nucleus</keyword>
<evidence type="ECO:0000256" key="5">
    <source>
        <dbReference type="ARBA" id="ARBA00022553"/>
    </source>
</evidence>
<dbReference type="GO" id="GO:0045171">
    <property type="term" value="C:intercellular bridge"/>
    <property type="evidence" value="ECO:0007669"/>
    <property type="project" value="Ensembl"/>
</dbReference>
<organism evidence="8 9">
    <name type="scientific">Equus asinus</name>
    <name type="common">Donkey</name>
    <name type="synonym">Equus africanus asinus</name>
    <dbReference type="NCBI Taxonomy" id="9793"/>
    <lineage>
        <taxon>Eukaryota</taxon>
        <taxon>Metazoa</taxon>
        <taxon>Chordata</taxon>
        <taxon>Craniata</taxon>
        <taxon>Vertebrata</taxon>
        <taxon>Euteleostomi</taxon>
        <taxon>Mammalia</taxon>
        <taxon>Eutheria</taxon>
        <taxon>Laurasiatheria</taxon>
        <taxon>Perissodactyla</taxon>
        <taxon>Equidae</taxon>
        <taxon>Equus</taxon>
    </lineage>
</organism>
<reference evidence="8" key="2">
    <citation type="submission" date="2025-08" db="UniProtKB">
        <authorList>
            <consortium name="Ensembl"/>
        </authorList>
    </citation>
    <scope>IDENTIFICATION</scope>
</reference>
<keyword evidence="4" id="KW-0963">Cytoplasm</keyword>
<dbReference type="Proteomes" id="UP000694387">
    <property type="component" value="Chromosome 13"/>
</dbReference>
<evidence type="ECO:0000313" key="9">
    <source>
        <dbReference type="Proteomes" id="UP000694387"/>
    </source>
</evidence>
<dbReference type="InterPro" id="IPR033335">
    <property type="entry name" value="JUPITER"/>
</dbReference>
<protein>
    <submittedName>
        <fullName evidence="8">Jupiter microtubule associated homolog 1</fullName>
    </submittedName>
</protein>
<dbReference type="PANTHER" id="PTHR34930">
    <property type="entry name" value="GEO05313P1"/>
    <property type="match status" value="1"/>
</dbReference>
<evidence type="ECO:0000256" key="2">
    <source>
        <dbReference type="ARBA" id="ARBA00004496"/>
    </source>
</evidence>
<comment type="subcellular location">
    <subcellularLocation>
        <location evidence="2">Cytoplasm</location>
    </subcellularLocation>
    <subcellularLocation>
        <location evidence="1">Nucleus</location>
    </subcellularLocation>
</comment>
<dbReference type="GO" id="GO:0015630">
    <property type="term" value="C:microtubule cytoskeleton"/>
    <property type="evidence" value="ECO:0007669"/>
    <property type="project" value="Ensembl"/>
</dbReference>
<sequence length="173" mass="18416">MTRAASKLLCRYMQLSPAGNAPEVFCHFLKGDANEAVICEDFQLPCVMDDLYAKKCFEQPVRRNKMASSIFGTPEENPPSWAKSAGAKSSGGREDSESSGPQRRNSSEANSGDFLDLKGEGDIHENLDTDLQGSLGQSEEKPVPAAPVPSPVAPAPVPSRRNPPGGKSSLVLG</sequence>
<dbReference type="Ensembl" id="ENSEAST00005069765.1">
    <property type="protein sequence ID" value="ENSEASP00005058176.1"/>
    <property type="gene ID" value="ENSEASG00005032104.1"/>
</dbReference>
<gene>
    <name evidence="8" type="primary">JPT1</name>
</gene>
<feature type="compositionally biased region" description="Pro residues" evidence="7">
    <location>
        <begin position="144"/>
        <end position="157"/>
    </location>
</feature>
<keyword evidence="9" id="KW-1185">Reference proteome</keyword>
<reference evidence="8" key="3">
    <citation type="submission" date="2025-09" db="UniProtKB">
        <authorList>
            <consortium name="Ensembl"/>
        </authorList>
    </citation>
    <scope>IDENTIFICATION</scope>
</reference>